<dbReference type="Pfam" id="PF05239">
    <property type="entry name" value="PRC"/>
    <property type="match status" value="1"/>
</dbReference>
<feature type="domain" description="PRC-barrel" evidence="1">
    <location>
        <begin position="19"/>
        <end position="96"/>
    </location>
</feature>
<organism evidence="3 4">
    <name type="scientific">Gluconacetobacter liquefaciens</name>
    <name type="common">Acetobacter liquefaciens</name>
    <dbReference type="NCBI Taxonomy" id="89584"/>
    <lineage>
        <taxon>Bacteria</taxon>
        <taxon>Pseudomonadati</taxon>
        <taxon>Pseudomonadota</taxon>
        <taxon>Alphaproteobacteria</taxon>
        <taxon>Acetobacterales</taxon>
        <taxon>Acetobacteraceae</taxon>
        <taxon>Gluconacetobacter</taxon>
    </lineage>
</organism>
<dbReference type="AlphaFoldDB" id="A0A370GAJ6"/>
<dbReference type="EMBL" id="JABEQI010000001">
    <property type="protein sequence ID" value="MBB2185312.1"/>
    <property type="molecule type" value="Genomic_DNA"/>
</dbReference>
<dbReference type="PANTHER" id="PTHR36505:SF1">
    <property type="entry name" value="BLR1072 PROTEIN"/>
    <property type="match status" value="1"/>
</dbReference>
<evidence type="ECO:0000313" key="2">
    <source>
        <dbReference type="EMBL" id="MBB2185312.1"/>
    </source>
</evidence>
<evidence type="ECO:0000313" key="3">
    <source>
        <dbReference type="EMBL" id="RDI40751.1"/>
    </source>
</evidence>
<dbReference type="RefSeq" id="WP_114725733.1">
    <property type="nucleotide sequence ID" value="NZ_BJMI01000010.1"/>
</dbReference>
<dbReference type="Proteomes" id="UP000562982">
    <property type="component" value="Unassembled WGS sequence"/>
</dbReference>
<evidence type="ECO:0000313" key="4">
    <source>
        <dbReference type="Proteomes" id="UP000254958"/>
    </source>
</evidence>
<name>A0A370GAJ6_GLULI</name>
<evidence type="ECO:0000313" key="5">
    <source>
        <dbReference type="Proteomes" id="UP000562982"/>
    </source>
</evidence>
<reference evidence="2 5" key="2">
    <citation type="submission" date="2020-04" db="EMBL/GenBank/DDBJ databases">
        <title>Description of novel Gluconacetobacter.</title>
        <authorList>
            <person name="Sombolestani A."/>
        </authorList>
    </citation>
    <scope>NUCLEOTIDE SEQUENCE [LARGE SCALE GENOMIC DNA]</scope>
    <source>
        <strain evidence="2 5">LMG 1382</strain>
    </source>
</reference>
<dbReference type="SUPFAM" id="SSF50346">
    <property type="entry name" value="PRC-barrel domain"/>
    <property type="match status" value="1"/>
</dbReference>
<keyword evidence="4" id="KW-1185">Reference proteome</keyword>
<dbReference type="Proteomes" id="UP000254958">
    <property type="component" value="Unassembled WGS sequence"/>
</dbReference>
<dbReference type="Gene3D" id="2.30.30.240">
    <property type="entry name" value="PRC-barrel domain"/>
    <property type="match status" value="1"/>
</dbReference>
<dbReference type="PANTHER" id="PTHR36505">
    <property type="entry name" value="BLR1072 PROTEIN"/>
    <property type="match status" value="1"/>
</dbReference>
<dbReference type="EMBL" id="QQAW01000001">
    <property type="protein sequence ID" value="RDI40751.1"/>
    <property type="molecule type" value="Genomic_DNA"/>
</dbReference>
<sequence length="129" mass="14501">MANPTDRFTTDRIDETHELIASDKVEGTAVYSPAQEKLGTINHFMVDKQTGHVAYAVMSFGGFLGMGNSYHPLPWKALTYNTNLQGYVVDLTPDQLKSAPSYTSESMPNWSDDLYTHQVDDYYEGRIGR</sequence>
<reference evidence="3 4" key="1">
    <citation type="submission" date="2018-07" db="EMBL/GenBank/DDBJ databases">
        <title>Genomic Encyclopedia of Type Strains, Phase IV (KMG-IV): sequencing the most valuable type-strain genomes for metagenomic binning, comparative biology and taxonomic classification.</title>
        <authorList>
            <person name="Goeker M."/>
        </authorList>
    </citation>
    <scope>NUCLEOTIDE SEQUENCE [LARGE SCALE GENOMIC DNA]</scope>
    <source>
        <strain evidence="3 4">DSM 5603</strain>
    </source>
</reference>
<proteinExistence type="predicted"/>
<accession>A0A370GAJ6</accession>
<dbReference type="InterPro" id="IPR027275">
    <property type="entry name" value="PRC-brl_dom"/>
</dbReference>
<comment type="caution">
    <text evidence="3">The sequence shown here is derived from an EMBL/GenBank/DDBJ whole genome shotgun (WGS) entry which is preliminary data.</text>
</comment>
<dbReference type="InterPro" id="IPR011033">
    <property type="entry name" value="PRC_barrel-like_sf"/>
</dbReference>
<evidence type="ECO:0000259" key="1">
    <source>
        <dbReference type="Pfam" id="PF05239"/>
    </source>
</evidence>
<gene>
    <name evidence="3" type="ORF">C7453_101550</name>
    <name evidence="2" type="ORF">HLH32_02715</name>
</gene>
<protein>
    <submittedName>
        <fullName evidence="3">PRC-barrel domain protein</fullName>
    </submittedName>
    <submittedName>
        <fullName evidence="2">PRC-barrel domain-containing protein</fullName>
    </submittedName>
</protein>
<dbReference type="OrthoDB" id="8021018at2"/>